<organism evidence="3 4">
    <name type="scientific">Dorea ammoniilytica</name>
    <dbReference type="NCBI Taxonomy" id="2981788"/>
    <lineage>
        <taxon>Bacteria</taxon>
        <taxon>Bacillati</taxon>
        <taxon>Bacillota</taxon>
        <taxon>Clostridia</taxon>
        <taxon>Lachnospirales</taxon>
        <taxon>Lachnospiraceae</taxon>
        <taxon>Dorea</taxon>
    </lineage>
</organism>
<dbReference type="InterPro" id="IPR052698">
    <property type="entry name" value="MoCofactor_Util/Proc"/>
</dbReference>
<feature type="domain" description="XdhC Rossmann" evidence="2">
    <location>
        <begin position="83"/>
        <end position="225"/>
    </location>
</feature>
<dbReference type="InterPro" id="IPR027051">
    <property type="entry name" value="XdhC_Rossmann_dom"/>
</dbReference>
<gene>
    <name evidence="3" type="ORF">OCV65_10955</name>
</gene>
<dbReference type="EMBL" id="JAOQJV010000017">
    <property type="protein sequence ID" value="MCU6700747.1"/>
    <property type="molecule type" value="Genomic_DNA"/>
</dbReference>
<dbReference type="SUPFAM" id="SSF51735">
    <property type="entry name" value="NAD(P)-binding Rossmann-fold domains"/>
    <property type="match status" value="1"/>
</dbReference>
<dbReference type="Gene3D" id="3.40.50.720">
    <property type="entry name" value="NAD(P)-binding Rossmann-like Domain"/>
    <property type="match status" value="1"/>
</dbReference>
<reference evidence="3 4" key="1">
    <citation type="journal article" date="2021" name="ISME Commun">
        <title>Automated analysis of genomic sequences facilitates high-throughput and comprehensive description of bacteria.</title>
        <authorList>
            <person name="Hitch T.C.A."/>
        </authorList>
    </citation>
    <scope>NUCLEOTIDE SEQUENCE [LARGE SCALE GENOMIC DNA]</scope>
    <source>
        <strain evidence="3 4">Sanger_02</strain>
    </source>
</reference>
<accession>A0ABT2S8J7</accession>
<dbReference type="InterPro" id="IPR003777">
    <property type="entry name" value="XdhC_CoxI"/>
</dbReference>
<evidence type="ECO:0000259" key="1">
    <source>
        <dbReference type="Pfam" id="PF02625"/>
    </source>
</evidence>
<sequence length="346" mass="37497">MIELFEAVERCELGSVNIAVTALEPEYLGEKALISNGQIVWKSSAKSFFDGREEAVSQLQESGIETVDGCKVFCDTLGQEKHLVVCGGGHVSIPVIKIGIMMGMKVTVLEDRPKFADNARRAGADQVICEPFAEALDQILGSSDTYFVIVTRGHRYDQVCLEKITQKEHAYIGMIGSRRRVALVKRLLVENGCDQEVLDEVYTPIGLDIGAETPVEIGVAIMAEIIEVKNKKKRTFGYSKDMIRVICDEEKYPDAKVMATIITRKGSAPQGIGVKMLVLADGTCIGTIGGGCMESNILQKALQMIRNGESGARICHVDLTGADAEDEGMVCGGIADVLMEMISGKV</sequence>
<protein>
    <submittedName>
        <fullName evidence="3">XdhC family protein</fullName>
    </submittedName>
</protein>
<evidence type="ECO:0000313" key="3">
    <source>
        <dbReference type="EMBL" id="MCU6700747.1"/>
    </source>
</evidence>
<feature type="domain" description="XdhC- CoxI" evidence="1">
    <location>
        <begin position="257"/>
        <end position="311"/>
    </location>
</feature>
<dbReference type="InterPro" id="IPR036291">
    <property type="entry name" value="NAD(P)-bd_dom_sf"/>
</dbReference>
<dbReference type="PANTHER" id="PTHR30388:SF6">
    <property type="entry name" value="XANTHINE DEHYDROGENASE SUBUNIT A-RELATED"/>
    <property type="match status" value="1"/>
</dbReference>
<dbReference type="Pfam" id="PF02625">
    <property type="entry name" value="XdhC_CoxI"/>
    <property type="match status" value="1"/>
</dbReference>
<keyword evidence="4" id="KW-1185">Reference proteome</keyword>
<evidence type="ECO:0000259" key="2">
    <source>
        <dbReference type="Pfam" id="PF13478"/>
    </source>
</evidence>
<dbReference type="Pfam" id="PF13478">
    <property type="entry name" value="XdhC_C"/>
    <property type="match status" value="1"/>
</dbReference>
<name>A0ABT2S8J7_9FIRM</name>
<proteinExistence type="predicted"/>
<dbReference type="PANTHER" id="PTHR30388">
    <property type="entry name" value="ALDEHYDE OXIDOREDUCTASE MOLYBDENUM COFACTOR ASSEMBLY PROTEIN"/>
    <property type="match status" value="1"/>
</dbReference>
<evidence type="ECO:0000313" key="4">
    <source>
        <dbReference type="Proteomes" id="UP001207605"/>
    </source>
</evidence>
<dbReference type="RefSeq" id="WP_262582095.1">
    <property type="nucleotide sequence ID" value="NZ_JAOQJV010000017.1"/>
</dbReference>
<dbReference type="Proteomes" id="UP001207605">
    <property type="component" value="Unassembled WGS sequence"/>
</dbReference>
<comment type="caution">
    <text evidence="3">The sequence shown here is derived from an EMBL/GenBank/DDBJ whole genome shotgun (WGS) entry which is preliminary data.</text>
</comment>